<dbReference type="PROSITE" id="PS51750">
    <property type="entry name" value="BRO_N"/>
    <property type="match status" value="1"/>
</dbReference>
<dbReference type="Proteomes" id="UP000594984">
    <property type="component" value="Segment"/>
</dbReference>
<name>A0A7T1X256_9CAUD</name>
<protein>
    <recommendedName>
        <fullName evidence="1">Bro-N domain-containing protein</fullName>
    </recommendedName>
</protein>
<organism evidence="2 3">
    <name type="scientific">Mycobacterium phage phiT46-1</name>
    <dbReference type="NCBI Taxonomy" id="2775045"/>
    <lineage>
        <taxon>Viruses</taxon>
        <taxon>Duplodnaviria</taxon>
        <taxon>Heunggongvirae</taxon>
        <taxon>Uroviricota</taxon>
        <taxon>Caudoviricetes</taxon>
        <taxon>Mycoabscvirus</taxon>
        <taxon>Mycoabscvirus phiT46-1</taxon>
    </lineage>
</organism>
<dbReference type="KEGG" id="vg:63911397"/>
<dbReference type="EMBL" id="MW353181">
    <property type="protein sequence ID" value="QPP19674.1"/>
    <property type="molecule type" value="Genomic_DNA"/>
</dbReference>
<evidence type="ECO:0000259" key="1">
    <source>
        <dbReference type="PROSITE" id="PS51750"/>
    </source>
</evidence>
<evidence type="ECO:0000313" key="3">
    <source>
        <dbReference type="Proteomes" id="UP000594984"/>
    </source>
</evidence>
<dbReference type="InterPro" id="IPR003497">
    <property type="entry name" value="BRO_N_domain"/>
</dbReference>
<keyword evidence="3" id="KW-1185">Reference proteome</keyword>
<reference evidence="2 3" key="1">
    <citation type="submission" date="2020-12" db="EMBL/GenBank/DDBJ databases">
        <authorList>
            <person name="Amarh E.D."/>
            <person name="Dedrick R.M."/>
            <person name="Garlena R.A."/>
            <person name="Russell D.A."/>
            <person name="Jacobs-Sera D."/>
            <person name="Hatfull G.F."/>
        </authorList>
    </citation>
    <scope>NUCLEOTIDE SEQUENCE [LARGE SCALE GENOMIC DNA]</scope>
</reference>
<sequence length="241" mass="27197">MSAPQLFTNGEFELPVLPDGDSFRVNGMVVARQLGFRYAADMVRTLADDEKVFIEKPSSPQHANLRAGGDRGVWFVTEPGFYRAVGQRNVNLIKDRKVRDAVARFQRWVFHEVVPAMVRSGQVDECMLSGTTWSWVDVSFEIRQRYGLDYSPSRTVRNARAAGWLRNDGAVPKHAHRGQFWFTGTAYHLLPHALPDLVSEMLPKLQQIGDPQANQYQLNILPSLRAVPGGESINDRGEVEF</sequence>
<accession>A0A7T1X256</accession>
<evidence type="ECO:0000313" key="2">
    <source>
        <dbReference type="EMBL" id="QPP19674.1"/>
    </source>
</evidence>
<gene>
    <name evidence="2" type="primary">40</name>
    <name evidence="2" type="ORF">PHIT46-1_40</name>
</gene>
<dbReference type="RefSeq" id="YP_010050663.1">
    <property type="nucleotide sequence ID" value="NC_054432.1"/>
</dbReference>
<dbReference type="SMART" id="SM01040">
    <property type="entry name" value="Bro-N"/>
    <property type="match status" value="1"/>
</dbReference>
<feature type="domain" description="Bro-N" evidence="1">
    <location>
        <begin position="1"/>
        <end position="121"/>
    </location>
</feature>
<proteinExistence type="predicted"/>
<dbReference type="GeneID" id="63911397"/>